<sequence>MHHILRDQLAFCFCDNHAVFLDERHDRYFQLSAKLSKAFRQFTDTGACDPDSTDTLVERGIIVEGDWGATPLTPASIDVPKRSVIESPERGATKGCSLLGVAVTMHRCRRKVASLPLSKLLNARRKARARLLTEPEKAIALAARFNRLRRRLPFSPECLPDSLALLAILDGQSIAADLVIGIKLNPFEAHCWVQSADCLLNEAVDHARTFTPVQTL</sequence>
<feature type="domain" description="Microcin J25-processing protein McjB C-terminal" evidence="1">
    <location>
        <begin position="104"/>
        <end position="214"/>
    </location>
</feature>
<comment type="caution">
    <text evidence="2">The sequence shown here is derived from an EMBL/GenBank/DDBJ whole genome shotgun (WGS) entry which is preliminary data.</text>
</comment>
<dbReference type="Pfam" id="PF13471">
    <property type="entry name" value="Transglut_core3"/>
    <property type="match status" value="1"/>
</dbReference>
<dbReference type="InterPro" id="IPR032708">
    <property type="entry name" value="McjB_C"/>
</dbReference>
<dbReference type="EMBL" id="VCJR02000001">
    <property type="protein sequence ID" value="NHK27170.1"/>
    <property type="molecule type" value="Genomic_DNA"/>
</dbReference>
<accession>A0ABX0HGD2</accession>
<dbReference type="NCBIfam" id="NF033537">
    <property type="entry name" value="lasso_biosyn_B2"/>
    <property type="match status" value="1"/>
</dbReference>
<name>A0ABX0HGD2_9PROT</name>
<dbReference type="InterPro" id="IPR053521">
    <property type="entry name" value="McjB-like"/>
</dbReference>
<proteinExistence type="predicted"/>
<reference evidence="2 3" key="1">
    <citation type="submission" date="2020-02" db="EMBL/GenBank/DDBJ databases">
        <title>Genome sequence of Parvularcula flava strain NH6-79.</title>
        <authorList>
            <person name="Abdul Karim M.H."/>
            <person name="Lam M.Q."/>
            <person name="Chen S.J."/>
            <person name="Yahya A."/>
            <person name="Shahir S."/>
            <person name="Shamsir M.S."/>
            <person name="Chong C.S."/>
        </authorList>
    </citation>
    <scope>NUCLEOTIDE SEQUENCE [LARGE SCALE GENOMIC DNA]</scope>
    <source>
        <strain evidence="2 3">NH6-79</strain>
    </source>
</reference>
<protein>
    <submittedName>
        <fullName evidence="2">Lasso peptide biosynthesis B2 protein</fullName>
    </submittedName>
</protein>
<dbReference type="RefSeq" id="WP_155137944.1">
    <property type="nucleotide sequence ID" value="NZ_BMGZ01000001.1"/>
</dbReference>
<organism evidence="2 3">
    <name type="scientific">Aquisalinus luteolus</name>
    <dbReference type="NCBI Taxonomy" id="1566827"/>
    <lineage>
        <taxon>Bacteria</taxon>
        <taxon>Pseudomonadati</taxon>
        <taxon>Pseudomonadota</taxon>
        <taxon>Alphaproteobacteria</taxon>
        <taxon>Parvularculales</taxon>
        <taxon>Parvularculaceae</taxon>
        <taxon>Aquisalinus</taxon>
    </lineage>
</organism>
<dbReference type="Proteomes" id="UP000818603">
    <property type="component" value="Unassembled WGS sequence"/>
</dbReference>
<evidence type="ECO:0000259" key="1">
    <source>
        <dbReference type="Pfam" id="PF13471"/>
    </source>
</evidence>
<evidence type="ECO:0000313" key="2">
    <source>
        <dbReference type="EMBL" id="NHK27170.1"/>
    </source>
</evidence>
<keyword evidence="3" id="KW-1185">Reference proteome</keyword>
<gene>
    <name evidence="2" type="ORF">FF098_004550</name>
</gene>
<evidence type="ECO:0000313" key="3">
    <source>
        <dbReference type="Proteomes" id="UP000818603"/>
    </source>
</evidence>